<name>A0A1I7UAI2_9PELO</name>
<keyword evidence="1" id="KW-1185">Reference proteome</keyword>
<accession>A0A1I7UAI2</accession>
<evidence type="ECO:0000313" key="1">
    <source>
        <dbReference type="Proteomes" id="UP000095282"/>
    </source>
</evidence>
<dbReference type="Proteomes" id="UP000095282">
    <property type="component" value="Unplaced"/>
</dbReference>
<reference evidence="2" key="1">
    <citation type="submission" date="2016-11" db="UniProtKB">
        <authorList>
            <consortium name="WormBaseParasite"/>
        </authorList>
    </citation>
    <scope>IDENTIFICATION</scope>
</reference>
<dbReference type="WBParaSite" id="Csp11.Scaffold629.g16518.t1">
    <property type="protein sequence ID" value="Csp11.Scaffold629.g16518.t1"/>
    <property type="gene ID" value="Csp11.Scaffold629.g16518"/>
</dbReference>
<sequence>MPPRVPQIEPNRIGDEDVNERPNDFADIVQLIAVRILHILDELPIEADRDVIRPDVLQRVSAEMRNVVAELSRLIYDAYPHENEVTHRVNHADNMYQFFMIYGRYETSLEFAMRCAIVFYEHPRIVLLCNRFIRNGITIRLQNTNDGLRYVIEPFRIIVPVPRQNGEHRQINPVEPD</sequence>
<protein>
    <submittedName>
        <fullName evidence="2">Uncharacterized protein</fullName>
    </submittedName>
</protein>
<evidence type="ECO:0000313" key="2">
    <source>
        <dbReference type="WBParaSite" id="Csp11.Scaffold629.g16518.t1"/>
    </source>
</evidence>
<proteinExistence type="predicted"/>
<dbReference type="AlphaFoldDB" id="A0A1I7UAI2"/>
<organism evidence="1 2">
    <name type="scientific">Caenorhabditis tropicalis</name>
    <dbReference type="NCBI Taxonomy" id="1561998"/>
    <lineage>
        <taxon>Eukaryota</taxon>
        <taxon>Metazoa</taxon>
        <taxon>Ecdysozoa</taxon>
        <taxon>Nematoda</taxon>
        <taxon>Chromadorea</taxon>
        <taxon>Rhabditida</taxon>
        <taxon>Rhabditina</taxon>
        <taxon>Rhabditomorpha</taxon>
        <taxon>Rhabditoidea</taxon>
        <taxon>Rhabditidae</taxon>
        <taxon>Peloderinae</taxon>
        <taxon>Caenorhabditis</taxon>
    </lineage>
</organism>